<proteinExistence type="predicted"/>
<name>A0AA36PNJ6_YERMO</name>
<dbReference type="Pfam" id="PF25855">
    <property type="entry name" value="IpaJ_protease"/>
    <property type="match status" value="1"/>
</dbReference>
<evidence type="ECO:0000313" key="1">
    <source>
        <dbReference type="EMBL" id="CNI62062.1"/>
    </source>
</evidence>
<dbReference type="InterPro" id="IPR058988">
    <property type="entry name" value="IpaJ"/>
</dbReference>
<gene>
    <name evidence="1" type="ORF">ERS008502_03794</name>
</gene>
<dbReference type="Proteomes" id="UP000040841">
    <property type="component" value="Unassembled WGS sequence"/>
</dbReference>
<organism evidence="1 2">
    <name type="scientific">Yersinia mollaretii</name>
    <dbReference type="NCBI Taxonomy" id="33060"/>
    <lineage>
        <taxon>Bacteria</taxon>
        <taxon>Pseudomonadati</taxon>
        <taxon>Pseudomonadota</taxon>
        <taxon>Gammaproteobacteria</taxon>
        <taxon>Enterobacterales</taxon>
        <taxon>Yersiniaceae</taxon>
        <taxon>Yersinia</taxon>
    </lineage>
</organism>
<protein>
    <submittedName>
        <fullName evidence="1">Uncharacterized protein</fullName>
    </submittedName>
</protein>
<reference evidence="1 2" key="1">
    <citation type="submission" date="2015-03" db="EMBL/GenBank/DDBJ databases">
        <authorList>
            <consortium name="Pathogen Informatics"/>
            <person name="Murphy D."/>
        </authorList>
    </citation>
    <scope>NUCLEOTIDE SEQUENCE [LARGE SCALE GENOMIC DNA]</scope>
    <source>
        <strain evidence="1 2">FE82747</strain>
    </source>
</reference>
<sequence>MPNLTTSIPLNLLLGRLSNPVGELTQPPLSNECGAYALTATLAAFADWPESTIITYQENTNVIHQSDDFIHAKNKIYCLTGILNPDGGANVAEGGYNSPAAIAAVAMDFSHKASVNITTAGLFALGELYPHEWSACEAVVGEKNRHTDAVYTDPYDGQVQLIYAVSGPQELHMLARGSDGLYYDPNTGIRNNDWGNPMLSLFQQHSDYEFAGLWLTLSA</sequence>
<accession>A0AA36PNJ6</accession>
<comment type="caution">
    <text evidence="1">The sequence shown here is derived from an EMBL/GenBank/DDBJ whole genome shotgun (WGS) entry which is preliminary data.</text>
</comment>
<dbReference type="RefSeq" id="WP_049679221.1">
    <property type="nucleotide sequence ID" value="NZ_CABMMJ010000014.1"/>
</dbReference>
<evidence type="ECO:0000313" key="2">
    <source>
        <dbReference type="Proteomes" id="UP000040841"/>
    </source>
</evidence>
<dbReference type="EMBL" id="CQBM01000014">
    <property type="protein sequence ID" value="CNI62062.1"/>
    <property type="molecule type" value="Genomic_DNA"/>
</dbReference>
<dbReference type="AlphaFoldDB" id="A0AA36PNJ6"/>